<sequence length="99" mass="11301">MQRADLYRADAVRSVDGADDAHGAGEQRRLAYEQYGAAVADRRDLYLRDRRLERRNDITGLDIAQRHELHHYRIARVDALVSLDDHIARGAPGGERHDL</sequence>
<reference evidence="1" key="1">
    <citation type="submission" date="2019-08" db="EMBL/GenBank/DDBJ databases">
        <authorList>
            <person name="Kucharzyk K."/>
            <person name="Murdoch R.W."/>
            <person name="Higgins S."/>
            <person name="Loffler F."/>
        </authorList>
    </citation>
    <scope>NUCLEOTIDE SEQUENCE</scope>
</reference>
<organism evidence="1">
    <name type="scientific">bioreactor metagenome</name>
    <dbReference type="NCBI Taxonomy" id="1076179"/>
    <lineage>
        <taxon>unclassified sequences</taxon>
        <taxon>metagenomes</taxon>
        <taxon>ecological metagenomes</taxon>
    </lineage>
</organism>
<gene>
    <name evidence="1" type="ORF">SDC9_170840</name>
</gene>
<accession>A0A645GBT9</accession>
<protein>
    <submittedName>
        <fullName evidence="1">Uncharacterized protein</fullName>
    </submittedName>
</protein>
<name>A0A645GBT9_9ZZZZ</name>
<proteinExistence type="predicted"/>
<evidence type="ECO:0000313" key="1">
    <source>
        <dbReference type="EMBL" id="MPN23452.1"/>
    </source>
</evidence>
<dbReference type="AlphaFoldDB" id="A0A645GBT9"/>
<comment type="caution">
    <text evidence="1">The sequence shown here is derived from an EMBL/GenBank/DDBJ whole genome shotgun (WGS) entry which is preliminary data.</text>
</comment>
<dbReference type="EMBL" id="VSSQ01071960">
    <property type="protein sequence ID" value="MPN23452.1"/>
    <property type="molecule type" value="Genomic_DNA"/>
</dbReference>